<evidence type="ECO:0000259" key="1">
    <source>
        <dbReference type="Pfam" id="PF01936"/>
    </source>
</evidence>
<evidence type="ECO:0000313" key="3">
    <source>
        <dbReference type="Proteomes" id="UP000228812"/>
    </source>
</evidence>
<dbReference type="CDD" id="cd10911">
    <property type="entry name" value="PIN_LabA"/>
    <property type="match status" value="1"/>
</dbReference>
<reference evidence="2 3" key="1">
    <citation type="submission" date="2017-09" db="EMBL/GenBank/DDBJ databases">
        <title>Depth-based differentiation of microbial function through sediment-hosted aquifers and enrichment of novel symbionts in the deep terrestrial subsurface.</title>
        <authorList>
            <person name="Probst A.J."/>
            <person name="Ladd B."/>
            <person name="Jarett J.K."/>
            <person name="Geller-Mcgrath D.E."/>
            <person name="Sieber C.M."/>
            <person name="Emerson J.B."/>
            <person name="Anantharaman K."/>
            <person name="Thomas B.C."/>
            <person name="Malmstrom R."/>
            <person name="Stieglmeier M."/>
            <person name="Klingl A."/>
            <person name="Woyke T."/>
            <person name="Ryan C.M."/>
            <person name="Banfield J.F."/>
        </authorList>
    </citation>
    <scope>NUCLEOTIDE SEQUENCE [LARGE SCALE GENOMIC DNA]</scope>
    <source>
        <strain evidence="2">CG23_combo_of_CG06-09_8_20_14_all_54_14</strain>
    </source>
</reference>
<name>A0A2G9ZAJ8_9BACT</name>
<dbReference type="Pfam" id="PF01936">
    <property type="entry name" value="NYN"/>
    <property type="match status" value="1"/>
</dbReference>
<sequence length="177" mass="20056">MAIPHPNQRVGIFIDVQNIYHSAKHLYHSRVNFRELLRVLSARRPLIRAIAYVVKSETALGEESFFEALRQVGMELRLKDLQVYPDGTKKADWDVGMAVDAMRMAPSLDAVVLVTGDGDFAPLVEYLKWGMGKQVEVAAFRRTSSGRLREAADLFIDLEKTPKLLNRIPPPRTRKTP</sequence>
<comment type="caution">
    <text evidence="2">The sequence shown here is derived from an EMBL/GenBank/DDBJ whole genome shotgun (WGS) entry which is preliminary data.</text>
</comment>
<dbReference type="GO" id="GO:0004540">
    <property type="term" value="F:RNA nuclease activity"/>
    <property type="evidence" value="ECO:0007669"/>
    <property type="project" value="InterPro"/>
</dbReference>
<dbReference type="PANTHER" id="PTHR35458">
    <property type="entry name" value="SLR0755 PROTEIN"/>
    <property type="match status" value="1"/>
</dbReference>
<gene>
    <name evidence="2" type="ORF">COX26_00045</name>
</gene>
<evidence type="ECO:0000313" key="2">
    <source>
        <dbReference type="EMBL" id="PIP30183.1"/>
    </source>
</evidence>
<dbReference type="InterPro" id="IPR047140">
    <property type="entry name" value="LabA"/>
</dbReference>
<organism evidence="2 3">
    <name type="scientific">Candidatus Jorgensenbacteria bacterium CG23_combo_of_CG06-09_8_20_14_all_54_14</name>
    <dbReference type="NCBI Taxonomy" id="1974595"/>
    <lineage>
        <taxon>Bacteria</taxon>
        <taxon>Candidatus Joergenseniibacteriota</taxon>
    </lineage>
</organism>
<accession>A0A2G9ZAJ8</accession>
<proteinExistence type="predicted"/>
<dbReference type="PANTHER" id="PTHR35458:SF8">
    <property type="entry name" value="SLR0650 PROTEIN"/>
    <property type="match status" value="1"/>
</dbReference>
<protein>
    <recommendedName>
        <fullName evidence="1">NYN domain-containing protein</fullName>
    </recommendedName>
</protein>
<feature type="domain" description="NYN" evidence="1">
    <location>
        <begin position="9"/>
        <end position="159"/>
    </location>
</feature>
<dbReference type="Gene3D" id="3.40.50.1010">
    <property type="entry name" value="5'-nuclease"/>
    <property type="match status" value="1"/>
</dbReference>
<dbReference type="EMBL" id="PCRZ01000001">
    <property type="protein sequence ID" value="PIP30183.1"/>
    <property type="molecule type" value="Genomic_DNA"/>
</dbReference>
<dbReference type="AlphaFoldDB" id="A0A2G9ZAJ8"/>
<dbReference type="InterPro" id="IPR021139">
    <property type="entry name" value="NYN"/>
</dbReference>
<dbReference type="Proteomes" id="UP000228812">
    <property type="component" value="Unassembled WGS sequence"/>
</dbReference>